<dbReference type="AlphaFoldDB" id="A0A1U7IZC8"/>
<name>A0A1U7IZC8_9CYAN</name>
<reference evidence="1 2" key="1">
    <citation type="submission" date="2016-11" db="EMBL/GenBank/DDBJ databases">
        <title>Draft Genome Sequences of Nine Cyanobacterial Strains from Diverse Habitats.</title>
        <authorList>
            <person name="Zhu T."/>
            <person name="Hou S."/>
            <person name="Lu X."/>
            <person name="Hess W.R."/>
        </authorList>
    </citation>
    <scope>NUCLEOTIDE SEQUENCE [LARGE SCALE GENOMIC DNA]</scope>
    <source>
        <strain evidence="1 2">NIES-30</strain>
    </source>
</reference>
<protein>
    <submittedName>
        <fullName evidence="1">Lecithin--cholesterol acyltransferase</fullName>
    </submittedName>
</protein>
<dbReference type="SUPFAM" id="SSF53474">
    <property type="entry name" value="alpha/beta-Hydrolases"/>
    <property type="match status" value="1"/>
</dbReference>
<keyword evidence="1" id="KW-0808">Transferase</keyword>
<organism evidence="1 2">
    <name type="scientific">Phormidium tenue NIES-30</name>
    <dbReference type="NCBI Taxonomy" id="549789"/>
    <lineage>
        <taxon>Bacteria</taxon>
        <taxon>Bacillati</taxon>
        <taxon>Cyanobacteriota</taxon>
        <taxon>Cyanophyceae</taxon>
        <taxon>Oscillatoriophycideae</taxon>
        <taxon>Oscillatoriales</taxon>
        <taxon>Oscillatoriaceae</taxon>
        <taxon>Phormidium</taxon>
    </lineage>
</organism>
<accession>A0A1U7IZC8</accession>
<dbReference type="PANTHER" id="PTHR11440">
    <property type="entry name" value="LECITHIN-CHOLESTEROL ACYLTRANSFERASE-RELATED"/>
    <property type="match status" value="1"/>
</dbReference>
<gene>
    <name evidence="1" type="ORF">NIES30_23085</name>
</gene>
<dbReference type="Pfam" id="PF02450">
    <property type="entry name" value="LCAT"/>
    <property type="match status" value="1"/>
</dbReference>
<dbReference type="Gene3D" id="3.40.50.1820">
    <property type="entry name" value="alpha/beta hydrolase"/>
    <property type="match status" value="1"/>
</dbReference>
<sequence length="478" mass="53321">MRDLVVILPGITGSVLQKDGKDIWAVSGQAAWQALITGGGSFQQLKLDHDDPELEDLGDGIKAVQVVEDAHFVPGLVKIDGYTAISQAITDSFDVIPGENFFKFPYDWRRDNRANARILKRFVEERLKKWRESPNGAEDGKVILLAHSMGGLISRYYLEVLEGWQDCRALITFGTPHRGSVNAVNFLANGFKKLFFDLTEVMRSLPSVYQLMPIYPMLKIDNEYKRIAEADIDLPNIDKAKAENALKFHHEIRDAVNSHRQDANYLANKYALIPVVGTKQPTFQSANLTTDGQIEISLELPEGADPILGSGDGTVPYISAIPIELTTEYRQSYIAERHGSIQNHGQVLDQLCNLIAAMQVRGIENFQNPGIGEVSREPAAISLDLDDLYLPDEIVEFRASIVNASEDFGKLKAKITSVSDEDFSLRADFQKQDDQWILHLDKNAFPTGGLHRLEVRVEKGGLKAPTPVHDLFEVIKQV</sequence>
<evidence type="ECO:0000313" key="2">
    <source>
        <dbReference type="Proteomes" id="UP000185557"/>
    </source>
</evidence>
<dbReference type="GO" id="GO:0008374">
    <property type="term" value="F:O-acyltransferase activity"/>
    <property type="evidence" value="ECO:0007669"/>
    <property type="project" value="InterPro"/>
</dbReference>
<dbReference type="InterPro" id="IPR029058">
    <property type="entry name" value="AB_hydrolase_fold"/>
</dbReference>
<dbReference type="OrthoDB" id="9765872at2"/>
<dbReference type="Proteomes" id="UP000185557">
    <property type="component" value="Unassembled WGS sequence"/>
</dbReference>
<keyword evidence="2" id="KW-1185">Reference proteome</keyword>
<evidence type="ECO:0000313" key="1">
    <source>
        <dbReference type="EMBL" id="OKH44219.1"/>
    </source>
</evidence>
<dbReference type="STRING" id="549789.NIES30_23085"/>
<comment type="caution">
    <text evidence="1">The sequence shown here is derived from an EMBL/GenBank/DDBJ whole genome shotgun (WGS) entry which is preliminary data.</text>
</comment>
<dbReference type="GO" id="GO:0006629">
    <property type="term" value="P:lipid metabolic process"/>
    <property type="evidence" value="ECO:0007669"/>
    <property type="project" value="InterPro"/>
</dbReference>
<keyword evidence="1" id="KW-0012">Acyltransferase</keyword>
<dbReference type="InterPro" id="IPR003386">
    <property type="entry name" value="LACT/PDAT_acylTrfase"/>
</dbReference>
<proteinExistence type="predicted"/>
<dbReference type="EMBL" id="MRCG01000025">
    <property type="protein sequence ID" value="OKH44219.1"/>
    <property type="molecule type" value="Genomic_DNA"/>
</dbReference>